<evidence type="ECO:0000256" key="18">
    <source>
        <dbReference type="ARBA" id="ARBA00053811"/>
    </source>
</evidence>
<evidence type="ECO:0000256" key="12">
    <source>
        <dbReference type="ARBA" id="ARBA00022777"/>
    </source>
</evidence>
<feature type="compositionally biased region" description="Polar residues" evidence="22">
    <location>
        <begin position="442"/>
        <end position="456"/>
    </location>
</feature>
<dbReference type="FunFam" id="1.10.510.10:FF:000401">
    <property type="entry name" value="serine/threonine-protein kinase haspin"/>
    <property type="match status" value="1"/>
</dbReference>
<dbReference type="GO" id="GO:0005737">
    <property type="term" value="C:cytoplasm"/>
    <property type="evidence" value="ECO:0007669"/>
    <property type="project" value="TreeGrafter"/>
</dbReference>
<evidence type="ECO:0000256" key="8">
    <source>
        <dbReference type="ARBA" id="ARBA00022527"/>
    </source>
</evidence>
<dbReference type="InterPro" id="IPR017441">
    <property type="entry name" value="Protein_kinase_ATP_BS"/>
</dbReference>
<feature type="region of interest" description="Disordered" evidence="22">
    <location>
        <begin position="335"/>
        <end position="378"/>
    </location>
</feature>
<dbReference type="GO" id="GO:0051276">
    <property type="term" value="P:chromosome organization"/>
    <property type="evidence" value="ECO:0007669"/>
    <property type="project" value="UniProtKB-ARBA"/>
</dbReference>
<reference evidence="24" key="1">
    <citation type="journal article" date="2023" name="Front. Mar. Sci.">
        <title>A new Merluccius polli reference genome to investigate the effects of global change in West African waters.</title>
        <authorList>
            <person name="Mateo J.L."/>
            <person name="Blanco-Fernandez C."/>
            <person name="Garcia-Vazquez E."/>
            <person name="Machado-Schiaffino G."/>
        </authorList>
    </citation>
    <scope>NUCLEOTIDE SEQUENCE</scope>
    <source>
        <strain evidence="24">C29</strain>
        <tissue evidence="24">Fin</tissue>
    </source>
</reference>
<dbReference type="GO" id="GO:1901991">
    <property type="term" value="P:negative regulation of mitotic cell cycle phase transition"/>
    <property type="evidence" value="ECO:0007669"/>
    <property type="project" value="UniProtKB-ARBA"/>
</dbReference>
<feature type="region of interest" description="Disordered" evidence="22">
    <location>
        <begin position="98"/>
        <end position="140"/>
    </location>
</feature>
<evidence type="ECO:0000256" key="10">
    <source>
        <dbReference type="ARBA" id="ARBA00022679"/>
    </source>
</evidence>
<evidence type="ECO:0000256" key="5">
    <source>
        <dbReference type="ARBA" id="ARBA00012513"/>
    </source>
</evidence>
<feature type="region of interest" description="Disordered" evidence="22">
    <location>
        <begin position="740"/>
        <end position="822"/>
    </location>
</feature>
<dbReference type="SMART" id="SM00220">
    <property type="entry name" value="S_TKc"/>
    <property type="match status" value="1"/>
</dbReference>
<evidence type="ECO:0000256" key="4">
    <source>
        <dbReference type="ARBA" id="ARBA00004286"/>
    </source>
</evidence>
<keyword evidence="9" id="KW-0597">Phosphoprotein</keyword>
<comment type="catalytic activity">
    <reaction evidence="16">
        <text>L-threonyl-[protein] + ATP = O-phospho-L-threonyl-[protein] + ADP + H(+)</text>
        <dbReference type="Rhea" id="RHEA:46608"/>
        <dbReference type="Rhea" id="RHEA-COMP:11060"/>
        <dbReference type="Rhea" id="RHEA-COMP:11605"/>
        <dbReference type="ChEBI" id="CHEBI:15378"/>
        <dbReference type="ChEBI" id="CHEBI:30013"/>
        <dbReference type="ChEBI" id="CHEBI:30616"/>
        <dbReference type="ChEBI" id="CHEBI:61977"/>
        <dbReference type="ChEBI" id="CHEBI:456216"/>
        <dbReference type="EC" id="2.7.11.1"/>
    </reaction>
</comment>
<evidence type="ECO:0000259" key="23">
    <source>
        <dbReference type="PROSITE" id="PS50011"/>
    </source>
</evidence>
<evidence type="ECO:0000256" key="21">
    <source>
        <dbReference type="PROSITE-ProRule" id="PRU10141"/>
    </source>
</evidence>
<feature type="compositionally biased region" description="Basic residues" evidence="22">
    <location>
        <begin position="794"/>
        <end position="809"/>
    </location>
</feature>
<feature type="domain" description="Protein kinase" evidence="23">
    <location>
        <begin position="1000"/>
        <end position="1313"/>
    </location>
</feature>
<keyword evidence="8" id="KW-0723">Serine/threonine-protein kinase</keyword>
<comment type="function">
    <text evidence="18">Serine/threonine-protein kinase that phosphorylates histone H3 at 'Thr-3' (H3T3ph) during mitosis. May act through H3T3ph to both position and modulate activation of AURKB and other components of the chromosomal passenger complex (CPC) at centromeres to ensure proper chromatid cohesion, metaphase alignment and normal progression through the cell cycle.</text>
</comment>
<feature type="region of interest" description="Disordered" evidence="22">
    <location>
        <begin position="538"/>
        <end position="610"/>
    </location>
</feature>
<feature type="region of interest" description="Disordered" evidence="22">
    <location>
        <begin position="643"/>
        <end position="710"/>
    </location>
</feature>
<dbReference type="Proteomes" id="UP001174136">
    <property type="component" value="Unassembled WGS sequence"/>
</dbReference>
<evidence type="ECO:0000313" key="25">
    <source>
        <dbReference type="Proteomes" id="UP001174136"/>
    </source>
</evidence>
<feature type="compositionally biased region" description="Basic and acidic residues" evidence="22">
    <location>
        <begin position="770"/>
        <end position="787"/>
    </location>
</feature>
<comment type="cofactor">
    <cofactor evidence="1">
        <name>Mg(2+)</name>
        <dbReference type="ChEBI" id="CHEBI:18420"/>
    </cofactor>
</comment>
<dbReference type="FunFam" id="3.30.200.20:FF:000409">
    <property type="entry name" value="serine/threonine-protein kinase haspin"/>
    <property type="match status" value="1"/>
</dbReference>
<feature type="compositionally biased region" description="Basic residues" evidence="22">
    <location>
        <begin position="130"/>
        <end position="140"/>
    </location>
</feature>
<keyword evidence="15" id="KW-0539">Nucleus</keyword>
<dbReference type="InterPro" id="IPR024604">
    <property type="entry name" value="GSG2_C"/>
</dbReference>
<dbReference type="Gene3D" id="1.10.510.10">
    <property type="entry name" value="Transferase(Phosphotransferase) domain 1"/>
    <property type="match status" value="1"/>
</dbReference>
<dbReference type="InterPro" id="IPR000719">
    <property type="entry name" value="Prot_kinase_dom"/>
</dbReference>
<dbReference type="GO" id="GO:0035556">
    <property type="term" value="P:intracellular signal transduction"/>
    <property type="evidence" value="ECO:0007669"/>
    <property type="project" value="TreeGrafter"/>
</dbReference>
<evidence type="ECO:0000256" key="1">
    <source>
        <dbReference type="ARBA" id="ARBA00001946"/>
    </source>
</evidence>
<protein>
    <recommendedName>
        <fullName evidence="19">Serine/threonine-protein kinase haspin</fullName>
        <ecNumber evidence="5">2.7.11.1</ecNumber>
    </recommendedName>
    <alternativeName>
        <fullName evidence="20">Germ cell-specific gene 2 protein</fullName>
    </alternativeName>
</protein>
<feature type="compositionally biased region" description="Low complexity" evidence="22">
    <location>
        <begin position="32"/>
        <end position="49"/>
    </location>
</feature>
<keyword evidence="10" id="KW-0808">Transferase</keyword>
<dbReference type="PANTHER" id="PTHR24419:SF18">
    <property type="entry name" value="SERINE_THREONINE-PROTEIN KINASE HASPIN"/>
    <property type="match status" value="1"/>
</dbReference>
<feature type="region of interest" description="Disordered" evidence="22">
    <location>
        <begin position="1"/>
        <end position="77"/>
    </location>
</feature>
<feature type="compositionally biased region" description="Acidic residues" evidence="22">
    <location>
        <begin position="561"/>
        <end position="582"/>
    </location>
</feature>
<dbReference type="GO" id="GO:0000278">
    <property type="term" value="P:mitotic cell cycle"/>
    <property type="evidence" value="ECO:0007669"/>
    <property type="project" value="TreeGrafter"/>
</dbReference>
<evidence type="ECO:0000256" key="2">
    <source>
        <dbReference type="ARBA" id="ARBA00004123"/>
    </source>
</evidence>
<dbReference type="PROSITE" id="PS00107">
    <property type="entry name" value="PROTEIN_KINASE_ATP"/>
    <property type="match status" value="1"/>
</dbReference>
<sequence>MDRGKPVFIKTYGKSRRQVAPDNRSRKQAFASTSSSSSSSSSVSESDSSVFEPSVPKKIRKESSAGAGRKGVRPVTRRAVVCLKEKEHIYDLSTAADSPVVQKKRRARGTTCRPVLDSSESEGGSTSAPKSRRVNMQQKKKLSVCFPSAGRFVTRRRATNLRPVRSQASRSVLNSSEDFAAGRESSGPRRILRPSRRRVPSALQFSAVDISEPDAGTRSSVTDLHQPEVSLVEAAERSLGPCPRKPLFCSTPSASLHKRPHPKTSPATLPSAAFPHGTLSHLSIFSTSQEDIDSSGYRFCAPNPAQLRKQSTAGESQMEPSLILIGEYRDSLASKPQCRELEGRSSEQTKSQDGDTGLPNGLDVPTPAASPTVSSDPLRTRLAWEETNDGSHFVSASAGLEWLVGALKHICLTKHCTVPLERLEKQFPGLLHSQSTYSMCLDQSSSGYPQQTTSLMESVEDPHLEDPPQSEENGETLDPSQSLLAGSITCEDLPSAGQSFLPDMSARADQTADGESAVTDSQIANGSQFTDDFQSFDQTTRQEDSNHLSVVSVDSSNHIDGDDDDDDDNDDKDNVDEDDDNKDDGGEGGSGTQSLEDSPPTDDTVFTDTSDEEWLAEIRAKVKEECLLRKCNVPVQRVALSQPPATAQLKPEESSSARSGYETVGHKAKPSERNTATKTDLVKHKHSRTSTARSTTAVPSLPSPDPDGRAQEPAVMLKELCFPTTCCVLVERLTPDLGQSLGSGLHPESHEPTDADRHDRPRRFSKRRSCLKDNLKPPVALDDRAIDPLDNPAKRKKLSVAPREKKRRERSMSKDRSGTARKACISGLSVSRWKDRSNTSALLFQSNAGTRGASKAGDCSITELVTMQQKPSKVLTESLLQCSGELFSTPARAGRLNLSSMLADLTPNTHTWSRLKAALSVHRKTRGSVGQGEAVNQSSPHALHNNFLTPLHVANPFSPWSTLQSACEGDEDLSDGDKVYAECGQQGPLSWEECILPHRLKRCMKIGEGTFGEVFSTTNALEETVALKIIPVEGSGKVNGEEQKTFGEILHEIIISKELSSLKNKTHNQTHGFIGLNDLHCVQGCYPTVMLDAWDAFDQQKGSENDRPDFFDKQQLFLILEFEFGGSDLENSNGTLSSLVVAKSILHQVTAALAVAEQELCFEHRDLHWGNVLVKTTKVKKGTFVLNGKKHSLDTKGVLVRIIDYSLSRLEIDGLTVSCDIAADEELFMGQGDYQFDIYRLMREANGNEWSDYRPHSNVLWLHYLSSKLRAMKYRGTGGKAVKDAQKELARFHDNLLQYCSATEALQNCPLFQ</sequence>
<comment type="catalytic activity">
    <reaction evidence="17">
        <text>L-seryl-[protein] + ATP = O-phospho-L-seryl-[protein] + ADP + H(+)</text>
        <dbReference type="Rhea" id="RHEA:17989"/>
        <dbReference type="Rhea" id="RHEA-COMP:9863"/>
        <dbReference type="Rhea" id="RHEA-COMP:11604"/>
        <dbReference type="ChEBI" id="CHEBI:15378"/>
        <dbReference type="ChEBI" id="CHEBI:29999"/>
        <dbReference type="ChEBI" id="CHEBI:30616"/>
        <dbReference type="ChEBI" id="CHEBI:83421"/>
        <dbReference type="ChEBI" id="CHEBI:456216"/>
        <dbReference type="EC" id="2.7.11.1"/>
    </reaction>
</comment>
<feature type="compositionally biased region" description="Basic residues" evidence="22">
    <location>
        <begin position="760"/>
        <end position="769"/>
    </location>
</feature>
<evidence type="ECO:0000256" key="17">
    <source>
        <dbReference type="ARBA" id="ARBA00048679"/>
    </source>
</evidence>
<keyword evidence="6" id="KW-0158">Chromosome</keyword>
<comment type="subcellular location">
    <subcellularLocation>
        <location evidence="4">Chromosome</location>
    </subcellularLocation>
    <subcellularLocation>
        <location evidence="3">Cytoplasm</location>
        <location evidence="3">Cytoskeleton</location>
        <location evidence="3">Spindle</location>
    </subcellularLocation>
    <subcellularLocation>
        <location evidence="2">Nucleus</location>
    </subcellularLocation>
</comment>
<feature type="region of interest" description="Disordered" evidence="22">
    <location>
        <begin position="442"/>
        <end position="480"/>
    </location>
</feature>
<dbReference type="PANTHER" id="PTHR24419">
    <property type="entry name" value="INTERLEUKIN-1 RECEPTOR-ASSOCIATED KINASE"/>
    <property type="match status" value="1"/>
</dbReference>
<name>A0AA47N4P1_MERPO</name>
<dbReference type="EMBL" id="JAOPHQ010001200">
    <property type="protein sequence ID" value="KAK0151556.1"/>
    <property type="molecule type" value="Genomic_DNA"/>
</dbReference>
<evidence type="ECO:0000256" key="15">
    <source>
        <dbReference type="ARBA" id="ARBA00023242"/>
    </source>
</evidence>
<dbReference type="GO" id="GO:0005694">
    <property type="term" value="C:chromosome"/>
    <property type="evidence" value="ECO:0007669"/>
    <property type="project" value="UniProtKB-SubCell"/>
</dbReference>
<feature type="compositionally biased region" description="Basic and acidic residues" evidence="22">
    <location>
        <begin position="335"/>
        <end position="353"/>
    </location>
</feature>
<proteinExistence type="predicted"/>
<evidence type="ECO:0000256" key="13">
    <source>
        <dbReference type="ARBA" id="ARBA00022840"/>
    </source>
</evidence>
<evidence type="ECO:0000313" key="24">
    <source>
        <dbReference type="EMBL" id="KAK0151556.1"/>
    </source>
</evidence>
<dbReference type="GO" id="GO:0072354">
    <property type="term" value="F:histone H3T3 kinase activity"/>
    <property type="evidence" value="ECO:0007669"/>
    <property type="project" value="TreeGrafter"/>
</dbReference>
<evidence type="ECO:0000256" key="7">
    <source>
        <dbReference type="ARBA" id="ARBA00022490"/>
    </source>
</evidence>
<evidence type="ECO:0000256" key="9">
    <source>
        <dbReference type="ARBA" id="ARBA00022553"/>
    </source>
</evidence>
<dbReference type="GO" id="GO:0005634">
    <property type="term" value="C:nucleus"/>
    <property type="evidence" value="ECO:0007669"/>
    <property type="project" value="UniProtKB-SubCell"/>
</dbReference>
<keyword evidence="25" id="KW-1185">Reference proteome</keyword>
<evidence type="ECO:0000256" key="20">
    <source>
        <dbReference type="ARBA" id="ARBA00081741"/>
    </source>
</evidence>
<keyword evidence="14" id="KW-0206">Cytoskeleton</keyword>
<evidence type="ECO:0000256" key="14">
    <source>
        <dbReference type="ARBA" id="ARBA00023212"/>
    </source>
</evidence>
<dbReference type="InterPro" id="IPR011009">
    <property type="entry name" value="Kinase-like_dom_sf"/>
</dbReference>
<evidence type="ECO:0000256" key="22">
    <source>
        <dbReference type="SAM" id="MobiDB-lite"/>
    </source>
</evidence>
<dbReference type="GO" id="GO:0005524">
    <property type="term" value="F:ATP binding"/>
    <property type="evidence" value="ECO:0007669"/>
    <property type="project" value="UniProtKB-UniRule"/>
</dbReference>
<feature type="compositionally biased region" description="Basic and acidic residues" evidence="22">
    <location>
        <begin position="747"/>
        <end position="759"/>
    </location>
</feature>
<feature type="compositionally biased region" description="Polar residues" evidence="22">
    <location>
        <begin position="166"/>
        <end position="177"/>
    </location>
</feature>
<feature type="binding site" evidence="21">
    <location>
        <position position="1028"/>
    </location>
    <ligand>
        <name>ATP</name>
        <dbReference type="ChEBI" id="CHEBI:30616"/>
    </ligand>
</feature>
<dbReference type="Pfam" id="PF12330">
    <property type="entry name" value="Haspin_kinase"/>
    <property type="match status" value="1"/>
</dbReference>
<evidence type="ECO:0000256" key="6">
    <source>
        <dbReference type="ARBA" id="ARBA00022454"/>
    </source>
</evidence>
<evidence type="ECO:0000256" key="19">
    <source>
        <dbReference type="ARBA" id="ARBA00069281"/>
    </source>
</evidence>
<dbReference type="EC" id="2.7.11.1" evidence="5"/>
<dbReference type="GO" id="GO:0005819">
    <property type="term" value="C:spindle"/>
    <property type="evidence" value="ECO:0007669"/>
    <property type="project" value="UniProtKB-SubCell"/>
</dbReference>
<comment type="caution">
    <text evidence="24">The sequence shown here is derived from an EMBL/GenBank/DDBJ whole genome shotgun (WGS) entry which is preliminary data.</text>
</comment>
<organism evidence="24 25">
    <name type="scientific">Merluccius polli</name>
    <name type="common">Benguela hake</name>
    <name type="synonym">Merluccius cadenati</name>
    <dbReference type="NCBI Taxonomy" id="89951"/>
    <lineage>
        <taxon>Eukaryota</taxon>
        <taxon>Metazoa</taxon>
        <taxon>Chordata</taxon>
        <taxon>Craniata</taxon>
        <taxon>Vertebrata</taxon>
        <taxon>Euteleostomi</taxon>
        <taxon>Actinopterygii</taxon>
        <taxon>Neopterygii</taxon>
        <taxon>Teleostei</taxon>
        <taxon>Neoteleostei</taxon>
        <taxon>Acanthomorphata</taxon>
        <taxon>Zeiogadaria</taxon>
        <taxon>Gadariae</taxon>
        <taxon>Gadiformes</taxon>
        <taxon>Gadoidei</taxon>
        <taxon>Merlucciidae</taxon>
        <taxon>Merluccius</taxon>
    </lineage>
</organism>
<accession>A0AA47N4P1</accession>
<dbReference type="SMART" id="SM01331">
    <property type="entry name" value="DUF3635"/>
    <property type="match status" value="1"/>
</dbReference>
<feature type="compositionally biased region" description="Polar residues" evidence="22">
    <location>
        <begin position="547"/>
        <end position="558"/>
    </location>
</feature>
<gene>
    <name evidence="24" type="primary">Haspin</name>
    <name evidence="24" type="ORF">N1851_007142</name>
</gene>
<keyword evidence="12 24" id="KW-0418">Kinase</keyword>
<dbReference type="Gene3D" id="3.30.200.20">
    <property type="entry name" value="Phosphorylase Kinase, domain 1"/>
    <property type="match status" value="1"/>
</dbReference>
<keyword evidence="13 21" id="KW-0067">ATP-binding</keyword>
<evidence type="ECO:0000256" key="3">
    <source>
        <dbReference type="ARBA" id="ARBA00004186"/>
    </source>
</evidence>
<dbReference type="PROSITE" id="PS50011">
    <property type="entry name" value="PROTEIN_KINASE_DOM"/>
    <property type="match status" value="1"/>
</dbReference>
<evidence type="ECO:0000256" key="16">
    <source>
        <dbReference type="ARBA" id="ARBA00047899"/>
    </source>
</evidence>
<keyword evidence="11 21" id="KW-0547">Nucleotide-binding</keyword>
<dbReference type="SUPFAM" id="SSF56112">
    <property type="entry name" value="Protein kinase-like (PK-like)"/>
    <property type="match status" value="1"/>
</dbReference>
<feature type="region of interest" description="Disordered" evidence="22">
    <location>
        <begin position="494"/>
        <end position="526"/>
    </location>
</feature>
<keyword evidence="7" id="KW-0963">Cytoplasm</keyword>
<evidence type="ECO:0000256" key="11">
    <source>
        <dbReference type="ARBA" id="ARBA00022741"/>
    </source>
</evidence>
<feature type="region of interest" description="Disordered" evidence="22">
    <location>
        <begin position="163"/>
        <end position="197"/>
    </location>
</feature>